<accession>A0A5N6YYU7</accession>
<dbReference type="AlphaFoldDB" id="A0A5N6YYU7"/>
<gene>
    <name evidence="1" type="ORF">BDV28DRAFT_138825</name>
</gene>
<protein>
    <submittedName>
        <fullName evidence="1">Uncharacterized protein</fullName>
    </submittedName>
</protein>
<proteinExistence type="predicted"/>
<reference evidence="2" key="1">
    <citation type="submission" date="2019-04" db="EMBL/GenBank/DDBJ databases">
        <title>Friends and foes A comparative genomics studyof 23 Aspergillus species from section Flavi.</title>
        <authorList>
            <consortium name="DOE Joint Genome Institute"/>
            <person name="Kjaerbolling I."/>
            <person name="Vesth T."/>
            <person name="Frisvad J.C."/>
            <person name="Nybo J.L."/>
            <person name="Theobald S."/>
            <person name="Kildgaard S."/>
            <person name="Isbrandt T."/>
            <person name="Kuo A."/>
            <person name="Sato A."/>
            <person name="Lyhne E.K."/>
            <person name="Kogle M.E."/>
            <person name="Wiebenga A."/>
            <person name="Kun R.S."/>
            <person name="Lubbers R.J."/>
            <person name="Makela M.R."/>
            <person name="Barry K."/>
            <person name="Chovatia M."/>
            <person name="Clum A."/>
            <person name="Daum C."/>
            <person name="Haridas S."/>
            <person name="He G."/>
            <person name="LaButti K."/>
            <person name="Lipzen A."/>
            <person name="Mondo S."/>
            <person name="Riley R."/>
            <person name="Salamov A."/>
            <person name="Simmons B.A."/>
            <person name="Magnuson J.K."/>
            <person name="Henrissat B."/>
            <person name="Mortensen U.H."/>
            <person name="Larsen T.O."/>
            <person name="Devries R.P."/>
            <person name="Grigoriev I.V."/>
            <person name="Machida M."/>
            <person name="Baker S.E."/>
            <person name="Andersen M.R."/>
        </authorList>
    </citation>
    <scope>NUCLEOTIDE SEQUENCE [LARGE SCALE GENOMIC DNA]</scope>
    <source>
        <strain evidence="2">CBS 553.77</strain>
    </source>
</reference>
<sequence>MIIQMELPSEQELYLVKTVMVDYAKGVELVKQTKTFIVSLGPGCNQCSTDSTKV</sequence>
<dbReference type="Proteomes" id="UP000327118">
    <property type="component" value="Unassembled WGS sequence"/>
</dbReference>
<name>A0A5N6YYU7_9EURO</name>
<evidence type="ECO:0000313" key="2">
    <source>
        <dbReference type="Proteomes" id="UP000327118"/>
    </source>
</evidence>
<organism evidence="1 2">
    <name type="scientific">Aspergillus coremiiformis</name>
    <dbReference type="NCBI Taxonomy" id="138285"/>
    <lineage>
        <taxon>Eukaryota</taxon>
        <taxon>Fungi</taxon>
        <taxon>Dikarya</taxon>
        <taxon>Ascomycota</taxon>
        <taxon>Pezizomycotina</taxon>
        <taxon>Eurotiomycetes</taxon>
        <taxon>Eurotiomycetidae</taxon>
        <taxon>Eurotiales</taxon>
        <taxon>Aspergillaceae</taxon>
        <taxon>Aspergillus</taxon>
        <taxon>Aspergillus subgen. Circumdati</taxon>
    </lineage>
</organism>
<keyword evidence="2" id="KW-1185">Reference proteome</keyword>
<evidence type="ECO:0000313" key="1">
    <source>
        <dbReference type="EMBL" id="KAE8350601.1"/>
    </source>
</evidence>
<dbReference type="EMBL" id="ML739215">
    <property type="protein sequence ID" value="KAE8350601.1"/>
    <property type="molecule type" value="Genomic_DNA"/>
</dbReference>